<reference evidence="2 3" key="1">
    <citation type="submission" date="2020-08" db="EMBL/GenBank/DDBJ databases">
        <title>Genomic Encyclopedia of Type Strains, Phase III (KMG-III): the genomes of soil and plant-associated and newly described type strains.</title>
        <authorList>
            <person name="Whitman W."/>
        </authorList>
    </citation>
    <scope>NUCLEOTIDE SEQUENCE [LARGE SCALE GENOMIC DNA]</scope>
    <source>
        <strain evidence="2 3">CECT 3273</strain>
    </source>
</reference>
<comment type="caution">
    <text evidence="2">The sequence shown here is derived from an EMBL/GenBank/DDBJ whole genome shotgun (WGS) entry which is preliminary data.</text>
</comment>
<accession>A0A7W7PPP6</accession>
<keyword evidence="1" id="KW-1133">Transmembrane helix</keyword>
<dbReference type="RefSeq" id="WP_184818731.1">
    <property type="nucleotide sequence ID" value="NZ_BMTI01000013.1"/>
</dbReference>
<sequence length="79" mass="8441">MGAGEARKQTDWYRSVIGRNELLSLPLFSAVLLAGLFSDMGPAIPAGCLSALTITVVLVPSLISALVSRFWYDRALGES</sequence>
<keyword evidence="1" id="KW-0812">Transmembrane</keyword>
<protein>
    <submittedName>
        <fullName evidence="2">Uncharacterized protein</fullName>
    </submittedName>
</protein>
<dbReference type="EMBL" id="JACHJI010000002">
    <property type="protein sequence ID" value="MBB4897752.1"/>
    <property type="molecule type" value="Genomic_DNA"/>
</dbReference>
<feature type="transmembrane region" description="Helical" evidence="1">
    <location>
        <begin position="44"/>
        <end position="67"/>
    </location>
</feature>
<keyword evidence="1" id="KW-0472">Membrane</keyword>
<dbReference type="AlphaFoldDB" id="A0A7W7PPP6"/>
<dbReference type="Proteomes" id="UP000579523">
    <property type="component" value="Unassembled WGS sequence"/>
</dbReference>
<name>A0A7W7PPP6_9ACTN</name>
<keyword evidence="3" id="KW-1185">Reference proteome</keyword>
<feature type="transmembrane region" description="Helical" evidence="1">
    <location>
        <begin position="21"/>
        <end position="38"/>
    </location>
</feature>
<evidence type="ECO:0000313" key="3">
    <source>
        <dbReference type="Proteomes" id="UP000579523"/>
    </source>
</evidence>
<proteinExistence type="predicted"/>
<gene>
    <name evidence="2" type="ORF">FHS37_001779</name>
</gene>
<evidence type="ECO:0000313" key="2">
    <source>
        <dbReference type="EMBL" id="MBB4897752.1"/>
    </source>
</evidence>
<evidence type="ECO:0000256" key="1">
    <source>
        <dbReference type="SAM" id="Phobius"/>
    </source>
</evidence>
<organism evidence="2 3">
    <name type="scientific">Streptomyces griseomycini</name>
    <dbReference type="NCBI Taxonomy" id="66895"/>
    <lineage>
        <taxon>Bacteria</taxon>
        <taxon>Bacillati</taxon>
        <taxon>Actinomycetota</taxon>
        <taxon>Actinomycetes</taxon>
        <taxon>Kitasatosporales</taxon>
        <taxon>Streptomycetaceae</taxon>
        <taxon>Streptomyces</taxon>
    </lineage>
</organism>